<dbReference type="EMBL" id="ML977508">
    <property type="protein sequence ID" value="KAF2128500.1"/>
    <property type="molecule type" value="Genomic_DNA"/>
</dbReference>
<dbReference type="SUPFAM" id="SSF81383">
    <property type="entry name" value="F-box domain"/>
    <property type="match status" value="1"/>
</dbReference>
<dbReference type="GeneID" id="54411272"/>
<dbReference type="InterPro" id="IPR036047">
    <property type="entry name" value="F-box-like_dom_sf"/>
</dbReference>
<name>A0A6A6A9L2_9PLEO</name>
<reference evidence="2" key="1">
    <citation type="journal article" date="2020" name="Stud. Mycol.">
        <title>101 Dothideomycetes genomes: a test case for predicting lifestyles and emergence of pathogens.</title>
        <authorList>
            <person name="Haridas S."/>
            <person name="Albert R."/>
            <person name="Binder M."/>
            <person name="Bloem J."/>
            <person name="Labutti K."/>
            <person name="Salamov A."/>
            <person name="Andreopoulos B."/>
            <person name="Baker S."/>
            <person name="Barry K."/>
            <person name="Bills G."/>
            <person name="Bluhm B."/>
            <person name="Cannon C."/>
            <person name="Castanera R."/>
            <person name="Culley D."/>
            <person name="Daum C."/>
            <person name="Ezra D."/>
            <person name="Gonzalez J."/>
            <person name="Henrissat B."/>
            <person name="Kuo A."/>
            <person name="Liang C."/>
            <person name="Lipzen A."/>
            <person name="Lutzoni F."/>
            <person name="Magnuson J."/>
            <person name="Mondo S."/>
            <person name="Nolan M."/>
            <person name="Ohm R."/>
            <person name="Pangilinan J."/>
            <person name="Park H.-J."/>
            <person name="Ramirez L."/>
            <person name="Alfaro M."/>
            <person name="Sun H."/>
            <person name="Tritt A."/>
            <person name="Yoshinaga Y."/>
            <person name="Zwiers L.-H."/>
            <person name="Turgeon B."/>
            <person name="Goodwin S."/>
            <person name="Spatafora J."/>
            <person name="Crous P."/>
            <person name="Grigoriev I."/>
        </authorList>
    </citation>
    <scope>NUCLEOTIDE SEQUENCE</scope>
    <source>
        <strain evidence="2">CBS 119687</strain>
    </source>
</reference>
<dbReference type="Proteomes" id="UP000799771">
    <property type="component" value="Unassembled WGS sequence"/>
</dbReference>
<dbReference type="AlphaFoldDB" id="A0A6A6A9L2"/>
<dbReference type="PROSITE" id="PS50181">
    <property type="entry name" value="FBOX"/>
    <property type="match status" value="1"/>
</dbReference>
<evidence type="ECO:0000313" key="2">
    <source>
        <dbReference type="EMBL" id="KAF2128500.1"/>
    </source>
</evidence>
<gene>
    <name evidence="2" type="ORF">P153DRAFT_38937</name>
</gene>
<dbReference type="RefSeq" id="XP_033522889.1">
    <property type="nucleotide sequence ID" value="XM_033670840.1"/>
</dbReference>
<keyword evidence="3" id="KW-1185">Reference proteome</keyword>
<dbReference type="InterPro" id="IPR001810">
    <property type="entry name" value="F-box_dom"/>
</dbReference>
<proteinExistence type="predicted"/>
<accession>A0A6A6A9L2</accession>
<dbReference type="Pfam" id="PF00646">
    <property type="entry name" value="F-box"/>
    <property type="match status" value="1"/>
</dbReference>
<dbReference type="OrthoDB" id="5422579at2759"/>
<protein>
    <recommendedName>
        <fullName evidence="1">F-box domain-containing protein</fullName>
    </recommendedName>
</protein>
<feature type="domain" description="F-box" evidence="1">
    <location>
        <begin position="1"/>
        <end position="49"/>
    </location>
</feature>
<organism evidence="2 3">
    <name type="scientific">Dothidotthia symphoricarpi CBS 119687</name>
    <dbReference type="NCBI Taxonomy" id="1392245"/>
    <lineage>
        <taxon>Eukaryota</taxon>
        <taxon>Fungi</taxon>
        <taxon>Dikarya</taxon>
        <taxon>Ascomycota</taxon>
        <taxon>Pezizomycotina</taxon>
        <taxon>Dothideomycetes</taxon>
        <taxon>Pleosporomycetidae</taxon>
        <taxon>Pleosporales</taxon>
        <taxon>Dothidotthiaceae</taxon>
        <taxon>Dothidotthia</taxon>
    </lineage>
</organism>
<evidence type="ECO:0000313" key="3">
    <source>
        <dbReference type="Proteomes" id="UP000799771"/>
    </source>
</evidence>
<evidence type="ECO:0000259" key="1">
    <source>
        <dbReference type="PROSITE" id="PS50181"/>
    </source>
</evidence>
<sequence>MDLLSGLPEELIDGICAYLENEDLKKLRFCCKQIKVKSLHAFDNRFVGIVRCESLSLLAHCQRHVGNKNVEHRKVFWHQQQQLVIDEH</sequence>